<dbReference type="PANTHER" id="PTHR28646:SF1">
    <property type="entry name" value="TRANSMEMBRANE PROTEIN 201"/>
    <property type="match status" value="1"/>
</dbReference>
<proteinExistence type="inferred from homology"/>
<comment type="caution">
    <text evidence="10">The sequence shown here is derived from an EMBL/GenBank/DDBJ whole genome shotgun (WGS) entry which is preliminary data.</text>
</comment>
<evidence type="ECO:0000256" key="7">
    <source>
        <dbReference type="SAM" id="MobiDB-lite"/>
    </source>
</evidence>
<evidence type="ECO:0000256" key="1">
    <source>
        <dbReference type="ARBA" id="ARBA00004473"/>
    </source>
</evidence>
<reference evidence="10" key="2">
    <citation type="submission" date="2021-04" db="EMBL/GenBank/DDBJ databases">
        <title>Genome-wide patterns of bracovirus chromosomal integration into multiple host tissues during parasitism.</title>
        <authorList>
            <person name="Chebbi M.A.C."/>
        </authorList>
    </citation>
    <scope>NUCLEOTIDE SEQUENCE</scope>
    <source>
        <tissue evidence="10">Whole body</tissue>
    </source>
</reference>
<evidence type="ECO:0000313" key="11">
    <source>
        <dbReference type="Proteomes" id="UP000729913"/>
    </source>
</evidence>
<dbReference type="EMBL" id="JAAOIC020000047">
    <property type="protein sequence ID" value="KAG8037572.1"/>
    <property type="molecule type" value="Genomic_DNA"/>
</dbReference>
<dbReference type="Pfam" id="PF09779">
    <property type="entry name" value="Ima1_N"/>
    <property type="match status" value="1"/>
</dbReference>
<organism evidence="10 11">
    <name type="scientific">Cotesia typhae</name>
    <dbReference type="NCBI Taxonomy" id="2053667"/>
    <lineage>
        <taxon>Eukaryota</taxon>
        <taxon>Metazoa</taxon>
        <taxon>Ecdysozoa</taxon>
        <taxon>Arthropoda</taxon>
        <taxon>Hexapoda</taxon>
        <taxon>Insecta</taxon>
        <taxon>Pterygota</taxon>
        <taxon>Neoptera</taxon>
        <taxon>Endopterygota</taxon>
        <taxon>Hymenoptera</taxon>
        <taxon>Apocrita</taxon>
        <taxon>Ichneumonoidea</taxon>
        <taxon>Braconidae</taxon>
        <taxon>Microgastrinae</taxon>
        <taxon>Cotesia</taxon>
    </lineage>
</organism>
<keyword evidence="11" id="KW-1185">Reference proteome</keyword>
<dbReference type="InterPro" id="IPR018617">
    <property type="entry name" value="Ima1_N"/>
</dbReference>
<dbReference type="GO" id="GO:0005637">
    <property type="term" value="C:nuclear inner membrane"/>
    <property type="evidence" value="ECO:0007669"/>
    <property type="project" value="UniProtKB-SubCell"/>
</dbReference>
<protein>
    <recommendedName>
        <fullName evidence="9">Ima1 N-terminal domain-containing protein</fullName>
    </recommendedName>
</protein>
<dbReference type="Proteomes" id="UP000729913">
    <property type="component" value="Unassembled WGS sequence"/>
</dbReference>
<reference evidence="10" key="1">
    <citation type="submission" date="2020-03" db="EMBL/GenBank/DDBJ databases">
        <authorList>
            <person name="Chebbi M.A."/>
            <person name="Drezen J.M."/>
        </authorList>
    </citation>
    <scope>NUCLEOTIDE SEQUENCE</scope>
    <source>
        <tissue evidence="10">Whole body</tissue>
    </source>
</reference>
<feature type="domain" description="Ima1 N-terminal" evidence="9">
    <location>
        <begin position="40"/>
        <end position="157"/>
    </location>
</feature>
<name>A0A8J5QWI7_9HYME</name>
<dbReference type="OrthoDB" id="5966927at2759"/>
<feature type="transmembrane region" description="Helical" evidence="8">
    <location>
        <begin position="652"/>
        <end position="674"/>
    </location>
</feature>
<dbReference type="GO" id="GO:0051015">
    <property type="term" value="F:actin filament binding"/>
    <property type="evidence" value="ECO:0007669"/>
    <property type="project" value="TreeGrafter"/>
</dbReference>
<feature type="region of interest" description="Disordered" evidence="7">
    <location>
        <begin position="510"/>
        <end position="535"/>
    </location>
</feature>
<feature type="transmembrane region" description="Helical" evidence="8">
    <location>
        <begin position="241"/>
        <end position="261"/>
    </location>
</feature>
<evidence type="ECO:0000256" key="6">
    <source>
        <dbReference type="ARBA" id="ARBA00023242"/>
    </source>
</evidence>
<gene>
    <name evidence="10" type="ORF">G9C98_005782</name>
</gene>
<keyword evidence="5 8" id="KW-0472">Membrane</keyword>
<keyword evidence="3 8" id="KW-0812">Transmembrane</keyword>
<feature type="transmembrane region" description="Helical" evidence="8">
    <location>
        <begin position="273"/>
        <end position="294"/>
    </location>
</feature>
<keyword evidence="6" id="KW-0539">Nucleus</keyword>
<evidence type="ECO:0000256" key="4">
    <source>
        <dbReference type="ARBA" id="ARBA00022989"/>
    </source>
</evidence>
<evidence type="ECO:0000259" key="9">
    <source>
        <dbReference type="Pfam" id="PF09779"/>
    </source>
</evidence>
<sequence>MEIDMNLMINFVPIIATILALTIAFFVVIQGLKQRWPKTLNCWFCNANSKICRTSLDWWKCPSCHQYNGFSKDGDYKYDIPEQRSRSLNKPAGHYSLGNKNQQIRKTNGLCKKCNSNEELKVIELRSIDPLRWRPSEVESFKQSLDEKYPLCKKCNSFVKKVIQKQTHWLMQYKMLFFKQRSMEITVKQKTIWEKLCRTILTFLSAGIIYYPTNQQLSIIGALLQLVTVTRVHITKRNFDLLLTLIWVGICILMPFSNIRLLKLKFKIEPLDLEYITGYGIIAVLSSVLGFINLTSNTPSNGNVNISFKKLESPIASINTVHKELNNAGYCNQNNSTDTSIHNQKEYCNKKLEKDMSVRKSLVNTTHLLMTDTSFDSPATIKASMSPYFRICESQRSSISNEFTPKNINVPTNISFKGSPEYNHKNPEKYALNESLKTLSNLSLDSNHKQTSKNSQIFETKTYGTSSPDLFRRNYKTSQNKFILAPPKLKSVTQTSWVAGGYWQMGMDSPTLSRSSSQSSGFGSTASNLGPSREPSVLNEVDRCSVVSEVLPCYNAQRQTSVGSANSFCQHGPTYRVATPDFTGCMRTSHSPPPNLIIATPCNQSFQQQSCHNYHISDQCTNDNISYNMVSQTPQISSCNASHPISILNSPIWLPALLCGSIIFNMVVFCTVLLR</sequence>
<feature type="compositionally biased region" description="Low complexity" evidence="7">
    <location>
        <begin position="510"/>
        <end position="527"/>
    </location>
</feature>
<evidence type="ECO:0000256" key="5">
    <source>
        <dbReference type="ARBA" id="ARBA00023136"/>
    </source>
</evidence>
<dbReference type="GO" id="GO:0005521">
    <property type="term" value="F:lamin binding"/>
    <property type="evidence" value="ECO:0007669"/>
    <property type="project" value="TreeGrafter"/>
</dbReference>
<dbReference type="InterPro" id="IPR040041">
    <property type="entry name" value="TMEM201"/>
</dbReference>
<keyword evidence="4 8" id="KW-1133">Transmembrane helix</keyword>
<accession>A0A8J5QWI7</accession>
<feature type="transmembrane region" description="Helical" evidence="8">
    <location>
        <begin position="6"/>
        <end position="29"/>
    </location>
</feature>
<dbReference type="AlphaFoldDB" id="A0A8J5QWI7"/>
<evidence type="ECO:0000256" key="8">
    <source>
        <dbReference type="SAM" id="Phobius"/>
    </source>
</evidence>
<evidence type="ECO:0000256" key="2">
    <source>
        <dbReference type="ARBA" id="ARBA00007600"/>
    </source>
</evidence>
<dbReference type="PANTHER" id="PTHR28646">
    <property type="entry name" value="TRANSMEMBRANE PROTEIN 201"/>
    <property type="match status" value="1"/>
</dbReference>
<dbReference type="GO" id="GO:0030473">
    <property type="term" value="P:nuclear migration along microtubule"/>
    <property type="evidence" value="ECO:0007669"/>
    <property type="project" value="TreeGrafter"/>
</dbReference>
<comment type="subcellular location">
    <subcellularLocation>
        <location evidence="1">Nucleus inner membrane</location>
        <topology evidence="1">Multi-pass membrane protein</topology>
    </subcellularLocation>
</comment>
<evidence type="ECO:0000256" key="3">
    <source>
        <dbReference type="ARBA" id="ARBA00022692"/>
    </source>
</evidence>
<comment type="similarity">
    <text evidence="2">Belongs to the TMEM201 family.</text>
</comment>
<evidence type="ECO:0000313" key="10">
    <source>
        <dbReference type="EMBL" id="KAG8037572.1"/>
    </source>
</evidence>